<reference evidence="1" key="2">
    <citation type="journal article" date="2015" name="Data Brief">
        <title>Shoot transcriptome of the giant reed, Arundo donax.</title>
        <authorList>
            <person name="Barrero R.A."/>
            <person name="Guerrero F.D."/>
            <person name="Moolhuijzen P."/>
            <person name="Goolsby J.A."/>
            <person name="Tidwell J."/>
            <person name="Bellgard S.E."/>
            <person name="Bellgard M.I."/>
        </authorList>
    </citation>
    <scope>NUCLEOTIDE SEQUENCE</scope>
    <source>
        <tissue evidence="1">Shoot tissue taken approximately 20 cm above the soil surface</tissue>
    </source>
</reference>
<reference evidence="1" key="1">
    <citation type="submission" date="2014-09" db="EMBL/GenBank/DDBJ databases">
        <authorList>
            <person name="Magalhaes I.L.F."/>
            <person name="Oliveira U."/>
            <person name="Santos F.R."/>
            <person name="Vidigal T.H.D.A."/>
            <person name="Brescovit A.D."/>
            <person name="Santos A.J."/>
        </authorList>
    </citation>
    <scope>NUCLEOTIDE SEQUENCE</scope>
    <source>
        <tissue evidence="1">Shoot tissue taken approximately 20 cm above the soil surface</tissue>
    </source>
</reference>
<protein>
    <submittedName>
        <fullName evidence="1">Uncharacterized protein</fullName>
    </submittedName>
</protein>
<accession>A0A0A8YGI2</accession>
<name>A0A0A8YGI2_ARUDO</name>
<dbReference type="AlphaFoldDB" id="A0A0A8YGI2"/>
<proteinExistence type="predicted"/>
<organism evidence="1">
    <name type="scientific">Arundo donax</name>
    <name type="common">Giant reed</name>
    <name type="synonym">Donax arundinaceus</name>
    <dbReference type="NCBI Taxonomy" id="35708"/>
    <lineage>
        <taxon>Eukaryota</taxon>
        <taxon>Viridiplantae</taxon>
        <taxon>Streptophyta</taxon>
        <taxon>Embryophyta</taxon>
        <taxon>Tracheophyta</taxon>
        <taxon>Spermatophyta</taxon>
        <taxon>Magnoliopsida</taxon>
        <taxon>Liliopsida</taxon>
        <taxon>Poales</taxon>
        <taxon>Poaceae</taxon>
        <taxon>PACMAD clade</taxon>
        <taxon>Arundinoideae</taxon>
        <taxon>Arundineae</taxon>
        <taxon>Arundo</taxon>
    </lineage>
</organism>
<sequence>MCVLLYYCFIDNEVIKSEQYFKFLALLCFFIQTKR</sequence>
<dbReference type="EMBL" id="GBRH01272989">
    <property type="protein sequence ID" value="JAD24906.1"/>
    <property type="molecule type" value="Transcribed_RNA"/>
</dbReference>
<evidence type="ECO:0000313" key="1">
    <source>
        <dbReference type="EMBL" id="JAD24906.1"/>
    </source>
</evidence>